<proteinExistence type="predicted"/>
<dbReference type="Proteomes" id="UP000282007">
    <property type="component" value="Chromosome"/>
</dbReference>
<organism evidence="2 3">
    <name type="scientific">Haloplanus aerogenes</name>
    <dbReference type="NCBI Taxonomy" id="660522"/>
    <lineage>
        <taxon>Archaea</taxon>
        <taxon>Methanobacteriati</taxon>
        <taxon>Methanobacteriota</taxon>
        <taxon>Stenosarchaea group</taxon>
        <taxon>Halobacteria</taxon>
        <taxon>Halobacteriales</taxon>
        <taxon>Haloferacaceae</taxon>
        <taxon>Haloplanus</taxon>
    </lineage>
</organism>
<evidence type="ECO:0000256" key="1">
    <source>
        <dbReference type="SAM" id="MobiDB-lite"/>
    </source>
</evidence>
<keyword evidence="3" id="KW-1185">Reference proteome</keyword>
<accession>A0A3G8QUK8</accession>
<dbReference type="KEGG" id="haer:DU502_07225"/>
<gene>
    <name evidence="2" type="ORF">DU502_07225</name>
</gene>
<name>A0A3G8QUK8_9EURY</name>
<evidence type="ECO:0000313" key="3">
    <source>
        <dbReference type="Proteomes" id="UP000282007"/>
    </source>
</evidence>
<dbReference type="AlphaFoldDB" id="A0A3G8QUK8"/>
<feature type="region of interest" description="Disordered" evidence="1">
    <location>
        <begin position="26"/>
        <end position="45"/>
    </location>
</feature>
<protein>
    <submittedName>
        <fullName evidence="2">Uncharacterized protein</fullName>
    </submittedName>
</protein>
<reference evidence="2 3" key="1">
    <citation type="submission" date="2018-07" db="EMBL/GenBank/DDBJ databases">
        <title>Genome sequences of Haloplanus aerogenes JCM 16430T.</title>
        <authorList>
            <person name="Kim Y.B."/>
            <person name="Roh S.W."/>
        </authorList>
    </citation>
    <scope>NUCLEOTIDE SEQUENCE [LARGE SCALE GENOMIC DNA]</scope>
    <source>
        <strain evidence="2 3">JCM 16430</strain>
    </source>
</reference>
<dbReference type="EMBL" id="CP034145">
    <property type="protein sequence ID" value="AZH25182.1"/>
    <property type="molecule type" value="Genomic_DNA"/>
</dbReference>
<evidence type="ECO:0000313" key="2">
    <source>
        <dbReference type="EMBL" id="AZH25182.1"/>
    </source>
</evidence>
<sequence>MCDAYLRCVFADRSFGPINAERDRSLRITAPSTTSSSTPSTPPTDLVLVVTRGGDSATGATSAANVFHASPRQEHGVV</sequence>